<keyword evidence="4" id="KW-0808">Transferase</keyword>
<gene>
    <name evidence="4" type="ORF">B0180_01010</name>
</gene>
<dbReference type="InterPro" id="IPR023370">
    <property type="entry name" value="TrmO-like_N"/>
</dbReference>
<evidence type="ECO:0000313" key="5">
    <source>
        <dbReference type="Proteomes" id="UP000190322"/>
    </source>
</evidence>
<dbReference type="PANTHER" id="PTHR12818">
    <property type="entry name" value="TRNA (ADENINE(37)-N6)-METHYLTRANSFERASE"/>
    <property type="match status" value="1"/>
</dbReference>
<dbReference type="InterPro" id="IPR036413">
    <property type="entry name" value="YaeB-like_sf"/>
</dbReference>
<dbReference type="CDD" id="cd09281">
    <property type="entry name" value="UPF0066"/>
    <property type="match status" value="1"/>
</dbReference>
<sequence>MTMINLPIIGYHRSPLTQKFGAPRQPNLVNVSSRIEFVPPYDQVAAFEGMENYSHLWVIWQFHHNRAQANFRPQVRPPRFGGNAKMGVFATRSMYRPSALGLSVVRLERIERIDHKVVLHLLGADMVDGTPILDIKPYLTFSDCIHDAISTHIDTPSTREVIIDAKARQAFDGLILQEMLDEADVQIIQSLIAQDPRPAYRQGEVGTSFALRYDGVDVDFLMDETGRLIIAGVRLIKRDAS</sequence>
<dbReference type="Pfam" id="PF18389">
    <property type="entry name" value="TrmO_C"/>
    <property type="match status" value="1"/>
</dbReference>
<proteinExistence type="inferred from homology"/>
<name>A0A1S9ZPU9_9GAMM</name>
<organism evidence="4 5">
    <name type="scientific">Moraxella canis</name>
    <dbReference type="NCBI Taxonomy" id="90239"/>
    <lineage>
        <taxon>Bacteria</taxon>
        <taxon>Pseudomonadati</taxon>
        <taxon>Pseudomonadota</taxon>
        <taxon>Gammaproteobacteria</taxon>
        <taxon>Moraxellales</taxon>
        <taxon>Moraxellaceae</taxon>
        <taxon>Moraxella</taxon>
    </lineage>
</organism>
<evidence type="ECO:0000256" key="1">
    <source>
        <dbReference type="ARBA" id="ARBA00022691"/>
    </source>
</evidence>
<feature type="domain" description="TsaA-like" evidence="3">
    <location>
        <begin position="6"/>
        <end position="147"/>
    </location>
</feature>
<dbReference type="PANTHER" id="PTHR12818:SF0">
    <property type="entry name" value="TRNA (ADENINE(37)-N6)-METHYLTRANSFERASE"/>
    <property type="match status" value="1"/>
</dbReference>
<dbReference type="GO" id="GO:0008168">
    <property type="term" value="F:methyltransferase activity"/>
    <property type="evidence" value="ECO:0007669"/>
    <property type="project" value="UniProtKB-KW"/>
</dbReference>
<comment type="caution">
    <text evidence="4">The sequence shown here is derived from an EMBL/GenBank/DDBJ whole genome shotgun (WGS) entry which is preliminary data.</text>
</comment>
<dbReference type="Pfam" id="PF01980">
    <property type="entry name" value="TrmO_N"/>
    <property type="match status" value="1"/>
</dbReference>
<dbReference type="EMBL" id="MUXT01000001">
    <property type="protein sequence ID" value="OOR85403.1"/>
    <property type="molecule type" value="Genomic_DNA"/>
</dbReference>
<dbReference type="PROSITE" id="PS51668">
    <property type="entry name" value="TSAA_2"/>
    <property type="match status" value="1"/>
</dbReference>
<dbReference type="GO" id="GO:0032259">
    <property type="term" value="P:methylation"/>
    <property type="evidence" value="ECO:0007669"/>
    <property type="project" value="UniProtKB-KW"/>
</dbReference>
<evidence type="ECO:0000259" key="3">
    <source>
        <dbReference type="PROSITE" id="PS51668"/>
    </source>
</evidence>
<dbReference type="InterPro" id="IPR041369">
    <property type="entry name" value="TrmO_C"/>
</dbReference>
<dbReference type="RefSeq" id="WP_078255264.1">
    <property type="nucleotide sequence ID" value="NZ_MUXT01000001.1"/>
</dbReference>
<comment type="similarity">
    <text evidence="2">Belongs to the tRNA methyltransferase O family.</text>
</comment>
<keyword evidence="1" id="KW-0949">S-adenosyl-L-methionine</keyword>
<keyword evidence="4" id="KW-0489">Methyltransferase</keyword>
<dbReference type="AlphaFoldDB" id="A0A1S9ZPU9"/>
<dbReference type="SUPFAM" id="SSF118196">
    <property type="entry name" value="YaeB-like"/>
    <property type="match status" value="1"/>
</dbReference>
<dbReference type="Proteomes" id="UP000190322">
    <property type="component" value="Unassembled WGS sequence"/>
</dbReference>
<dbReference type="Gene3D" id="3.30.2310.10">
    <property type="entry name" value="YaeB-like"/>
    <property type="match status" value="1"/>
</dbReference>
<protein>
    <submittedName>
        <fullName evidence="4">tRNA (N6-threonylcarbamoyladenosine(37)-N6)-methyltransferase TrmO</fullName>
    </submittedName>
</protein>
<reference evidence="4 5" key="1">
    <citation type="submission" date="2017-02" db="EMBL/GenBank/DDBJ databases">
        <title>Draft genome sequence of Moraxella canis CCUG 8415A type strain.</title>
        <authorList>
            <person name="Engstrom-Jakobsson H."/>
            <person name="Salva-Serra F."/>
            <person name="Thorell K."/>
            <person name="Gonzales-Siles L."/>
            <person name="Karlsson R."/>
            <person name="Boulund F."/>
            <person name="Engstrand L."/>
            <person name="Moore E."/>
        </authorList>
    </citation>
    <scope>NUCLEOTIDE SEQUENCE [LARGE SCALE GENOMIC DNA]</scope>
    <source>
        <strain evidence="4 5">CCUG 8415A</strain>
    </source>
</reference>
<accession>A0A1S9ZPU9</accession>
<dbReference type="InterPro" id="IPR036414">
    <property type="entry name" value="YaeB_N_sf"/>
</dbReference>
<dbReference type="NCBIfam" id="TIGR00104">
    <property type="entry name" value="tRNA_TsaA"/>
    <property type="match status" value="1"/>
</dbReference>
<dbReference type="InterPro" id="IPR040372">
    <property type="entry name" value="YaeB-like"/>
</dbReference>
<evidence type="ECO:0000256" key="2">
    <source>
        <dbReference type="ARBA" id="ARBA00033753"/>
    </source>
</evidence>
<evidence type="ECO:0000313" key="4">
    <source>
        <dbReference type="EMBL" id="OOR85403.1"/>
    </source>
</evidence>
<dbReference type="Gene3D" id="2.40.30.70">
    <property type="entry name" value="YaeB-like"/>
    <property type="match status" value="1"/>
</dbReference>